<dbReference type="Proteomes" id="UP000624244">
    <property type="component" value="Unassembled WGS sequence"/>
</dbReference>
<evidence type="ECO:0000313" key="2">
    <source>
        <dbReference type="EMBL" id="KAF5844118.1"/>
    </source>
</evidence>
<comment type="caution">
    <text evidence="2">The sequence shown here is derived from an EMBL/GenBank/DDBJ whole genome shotgun (WGS) entry which is preliminary data.</text>
</comment>
<dbReference type="EMBL" id="WNKQ01000030">
    <property type="protein sequence ID" value="KAF5844118.1"/>
    <property type="molecule type" value="Genomic_DNA"/>
</dbReference>
<accession>A0A8H5Z601</accession>
<evidence type="ECO:0000256" key="1">
    <source>
        <dbReference type="SAM" id="MobiDB-lite"/>
    </source>
</evidence>
<evidence type="ECO:0000313" key="3">
    <source>
        <dbReference type="Proteomes" id="UP000624244"/>
    </source>
</evidence>
<reference evidence="2" key="1">
    <citation type="submission" date="2019-11" db="EMBL/GenBank/DDBJ databases">
        <title>Bipolaris sorokiniana Genome sequencing.</title>
        <authorList>
            <person name="Wang H."/>
        </authorList>
    </citation>
    <scope>NUCLEOTIDE SEQUENCE</scope>
</reference>
<gene>
    <name evidence="2" type="ORF">GGP41_010162</name>
</gene>
<feature type="compositionally biased region" description="Polar residues" evidence="1">
    <location>
        <begin position="1"/>
        <end position="13"/>
    </location>
</feature>
<feature type="region of interest" description="Disordered" evidence="1">
    <location>
        <begin position="1"/>
        <end position="46"/>
    </location>
</feature>
<sequence length="156" mass="16798">MCNGESTRVTQGGSIAVLHPTPPFPLRRTRSSSSSSSSTSSSSDDEIKQDEILLYFTNPLSKKSGTNVEMAGFDQQSTHAAWVVIHRDGDLSSSSSPTSAQEPSAFCSFPIKSQNGRWELERKLELGVGERGIIGRRVSVLSGAREVLAQGVIGWN</sequence>
<proteinExistence type="predicted"/>
<feature type="compositionally biased region" description="Low complexity" evidence="1">
    <location>
        <begin position="31"/>
        <end position="42"/>
    </location>
</feature>
<protein>
    <submittedName>
        <fullName evidence="2">Uncharacterized protein</fullName>
    </submittedName>
</protein>
<dbReference type="OMA" id="HAAWVVI"/>
<dbReference type="AlphaFoldDB" id="A0A8H5Z601"/>
<organism evidence="2 3">
    <name type="scientific">Cochliobolus sativus</name>
    <name type="common">Common root rot and spot blotch fungus</name>
    <name type="synonym">Bipolaris sorokiniana</name>
    <dbReference type="NCBI Taxonomy" id="45130"/>
    <lineage>
        <taxon>Eukaryota</taxon>
        <taxon>Fungi</taxon>
        <taxon>Dikarya</taxon>
        <taxon>Ascomycota</taxon>
        <taxon>Pezizomycotina</taxon>
        <taxon>Dothideomycetes</taxon>
        <taxon>Pleosporomycetidae</taxon>
        <taxon>Pleosporales</taxon>
        <taxon>Pleosporineae</taxon>
        <taxon>Pleosporaceae</taxon>
        <taxon>Bipolaris</taxon>
    </lineage>
</organism>
<name>A0A8H5Z601_COCSA</name>